<dbReference type="InterPro" id="IPR036259">
    <property type="entry name" value="MFS_trans_sf"/>
</dbReference>
<keyword evidence="1" id="KW-0812">Transmembrane</keyword>
<protein>
    <submittedName>
        <fullName evidence="3">Major facilitator superfamily (MFS) profile domain-containing protein</fullName>
    </submittedName>
</protein>
<dbReference type="WBParaSite" id="PSU_v2.g18120.t1">
    <property type="protein sequence ID" value="PSU_v2.g18120.t1"/>
    <property type="gene ID" value="PSU_v2.g18120"/>
</dbReference>
<keyword evidence="1" id="KW-0472">Membrane</keyword>
<evidence type="ECO:0000256" key="1">
    <source>
        <dbReference type="SAM" id="Phobius"/>
    </source>
</evidence>
<dbReference type="AlphaFoldDB" id="A0A914YLC5"/>
<feature type="transmembrane region" description="Helical" evidence="1">
    <location>
        <begin position="33"/>
        <end position="52"/>
    </location>
</feature>
<evidence type="ECO:0000313" key="3">
    <source>
        <dbReference type="WBParaSite" id="PSU_v2.g18120.t1"/>
    </source>
</evidence>
<keyword evidence="1" id="KW-1133">Transmembrane helix</keyword>
<organism evidence="2 3">
    <name type="scientific">Panagrolaimus superbus</name>
    <dbReference type="NCBI Taxonomy" id="310955"/>
    <lineage>
        <taxon>Eukaryota</taxon>
        <taxon>Metazoa</taxon>
        <taxon>Ecdysozoa</taxon>
        <taxon>Nematoda</taxon>
        <taxon>Chromadorea</taxon>
        <taxon>Rhabditida</taxon>
        <taxon>Tylenchina</taxon>
        <taxon>Panagrolaimomorpha</taxon>
        <taxon>Panagrolaimoidea</taxon>
        <taxon>Panagrolaimidae</taxon>
        <taxon>Panagrolaimus</taxon>
    </lineage>
</organism>
<evidence type="ECO:0000313" key="2">
    <source>
        <dbReference type="Proteomes" id="UP000887577"/>
    </source>
</evidence>
<dbReference type="Gene3D" id="1.20.1250.20">
    <property type="entry name" value="MFS general substrate transporter like domains"/>
    <property type="match status" value="1"/>
</dbReference>
<proteinExistence type="predicted"/>
<dbReference type="SUPFAM" id="SSF103473">
    <property type="entry name" value="MFS general substrate transporter"/>
    <property type="match status" value="1"/>
</dbReference>
<name>A0A914YLC5_9BILA</name>
<dbReference type="Proteomes" id="UP000887577">
    <property type="component" value="Unplaced"/>
</dbReference>
<reference evidence="3" key="1">
    <citation type="submission" date="2022-11" db="UniProtKB">
        <authorList>
            <consortium name="WormBaseParasite"/>
        </authorList>
    </citation>
    <scope>IDENTIFICATION</scope>
</reference>
<feature type="transmembrane region" description="Helical" evidence="1">
    <location>
        <begin position="64"/>
        <end position="80"/>
    </location>
</feature>
<sequence length="118" mass="13067">MTLFLLVKVFNSVAWVAEPLLIGEMSPTSTRNMMYGIIGFVGEIGSIIAPYFNRLKTYHEAAPAMAVALMSLIAGLLALCSPETKDKAMPEDINDFDPGEVYQWIFGTPKNQLIKRII</sequence>
<accession>A0A914YLC5</accession>
<keyword evidence="2" id="KW-1185">Reference proteome</keyword>